<evidence type="ECO:0000313" key="3">
    <source>
        <dbReference type="Proteomes" id="UP000663829"/>
    </source>
</evidence>
<dbReference type="EMBL" id="CAJNOQ010007714">
    <property type="protein sequence ID" value="CAF1176653.1"/>
    <property type="molecule type" value="Genomic_DNA"/>
</dbReference>
<organism evidence="1 3">
    <name type="scientific">Didymodactylos carnosus</name>
    <dbReference type="NCBI Taxonomy" id="1234261"/>
    <lineage>
        <taxon>Eukaryota</taxon>
        <taxon>Metazoa</taxon>
        <taxon>Spiralia</taxon>
        <taxon>Gnathifera</taxon>
        <taxon>Rotifera</taxon>
        <taxon>Eurotatoria</taxon>
        <taxon>Bdelloidea</taxon>
        <taxon>Philodinida</taxon>
        <taxon>Philodinidae</taxon>
        <taxon>Didymodactylos</taxon>
    </lineage>
</organism>
<dbReference type="OrthoDB" id="10253254at2759"/>
<comment type="caution">
    <text evidence="1">The sequence shown here is derived from an EMBL/GenBank/DDBJ whole genome shotgun (WGS) entry which is preliminary data.</text>
</comment>
<dbReference type="EMBL" id="CAJOBC010007717">
    <property type="protein sequence ID" value="CAF3940746.1"/>
    <property type="molecule type" value="Genomic_DNA"/>
</dbReference>
<dbReference type="Proteomes" id="UP000663829">
    <property type="component" value="Unassembled WGS sequence"/>
</dbReference>
<evidence type="ECO:0000313" key="2">
    <source>
        <dbReference type="EMBL" id="CAF3940746.1"/>
    </source>
</evidence>
<sequence>MISFVSGKSTLLSPLLIAEGYDNVIITQPRRLPCNMISERLNSTIYSDLSGWAINGAESNVKAKMVFLTDGLLRERFMNDTNFITEEIKLNKSVVFY</sequence>
<dbReference type="Proteomes" id="UP000681722">
    <property type="component" value="Unassembled WGS sequence"/>
</dbReference>
<reference evidence="1" key="1">
    <citation type="submission" date="2021-02" db="EMBL/GenBank/DDBJ databases">
        <authorList>
            <person name="Nowell W R."/>
        </authorList>
    </citation>
    <scope>NUCLEOTIDE SEQUENCE</scope>
</reference>
<proteinExistence type="predicted"/>
<gene>
    <name evidence="1" type="ORF">GPM918_LOCUS22475</name>
    <name evidence="2" type="ORF">SRO942_LOCUS22476</name>
</gene>
<keyword evidence="3" id="KW-1185">Reference proteome</keyword>
<name>A0A814UM18_9BILA</name>
<accession>A0A814UM18</accession>
<dbReference type="InterPro" id="IPR027417">
    <property type="entry name" value="P-loop_NTPase"/>
</dbReference>
<dbReference type="Gene3D" id="3.40.50.300">
    <property type="entry name" value="P-loop containing nucleotide triphosphate hydrolases"/>
    <property type="match status" value="1"/>
</dbReference>
<protein>
    <submittedName>
        <fullName evidence="1">Uncharacterized protein</fullName>
    </submittedName>
</protein>
<dbReference type="AlphaFoldDB" id="A0A814UM18"/>
<evidence type="ECO:0000313" key="1">
    <source>
        <dbReference type="EMBL" id="CAF1176653.1"/>
    </source>
</evidence>